<dbReference type="SUPFAM" id="SSF56436">
    <property type="entry name" value="C-type lectin-like"/>
    <property type="match status" value="1"/>
</dbReference>
<proteinExistence type="predicted"/>
<evidence type="ECO:0000313" key="4">
    <source>
        <dbReference type="Proteomes" id="UP000694568"/>
    </source>
</evidence>
<dbReference type="Gene3D" id="3.10.100.10">
    <property type="entry name" value="Mannose-Binding Protein A, subunit A"/>
    <property type="match status" value="1"/>
</dbReference>
<keyword evidence="1" id="KW-0472">Membrane</keyword>
<keyword evidence="1" id="KW-0812">Transmembrane</keyword>
<dbReference type="PROSITE" id="PS50041">
    <property type="entry name" value="C_TYPE_LECTIN_2"/>
    <property type="match status" value="1"/>
</dbReference>
<dbReference type="Proteomes" id="UP000694568">
    <property type="component" value="Unplaced"/>
</dbReference>
<dbReference type="InterPro" id="IPR016187">
    <property type="entry name" value="CTDL_fold"/>
</dbReference>
<dbReference type="PANTHER" id="PTHR45784:SF3">
    <property type="entry name" value="C-TYPE LECTIN DOMAIN FAMILY 4 MEMBER K-LIKE-RELATED"/>
    <property type="match status" value="1"/>
</dbReference>
<evidence type="ECO:0000256" key="1">
    <source>
        <dbReference type="SAM" id="Phobius"/>
    </source>
</evidence>
<dbReference type="Pfam" id="PF00059">
    <property type="entry name" value="Lectin_C"/>
    <property type="match status" value="1"/>
</dbReference>
<evidence type="ECO:0000313" key="3">
    <source>
        <dbReference type="Ensembl" id="ENSSLUP00000056715.1"/>
    </source>
</evidence>
<dbReference type="AlphaFoldDB" id="A0A8D0ANJ8"/>
<reference evidence="3" key="1">
    <citation type="submission" date="2025-08" db="UniProtKB">
        <authorList>
            <consortium name="Ensembl"/>
        </authorList>
    </citation>
    <scope>IDENTIFICATION</scope>
</reference>
<accession>A0A8D0ANJ8</accession>
<dbReference type="GeneTree" id="ENSGT00940000178341"/>
<organism evidence="3 4">
    <name type="scientific">Sander lucioperca</name>
    <name type="common">Pike-perch</name>
    <name type="synonym">Perca lucioperca</name>
    <dbReference type="NCBI Taxonomy" id="283035"/>
    <lineage>
        <taxon>Eukaryota</taxon>
        <taxon>Metazoa</taxon>
        <taxon>Chordata</taxon>
        <taxon>Craniata</taxon>
        <taxon>Vertebrata</taxon>
        <taxon>Euteleostomi</taxon>
        <taxon>Actinopterygii</taxon>
        <taxon>Neopterygii</taxon>
        <taxon>Teleostei</taxon>
        <taxon>Neoteleostei</taxon>
        <taxon>Acanthomorphata</taxon>
        <taxon>Eupercaria</taxon>
        <taxon>Perciformes</taxon>
        <taxon>Percoidei</taxon>
        <taxon>Percidae</taxon>
        <taxon>Luciopercinae</taxon>
        <taxon>Sander</taxon>
    </lineage>
</organism>
<dbReference type="SMART" id="SM00034">
    <property type="entry name" value="CLECT"/>
    <property type="match status" value="1"/>
</dbReference>
<feature type="transmembrane region" description="Helical" evidence="1">
    <location>
        <begin position="20"/>
        <end position="40"/>
    </location>
</feature>
<protein>
    <recommendedName>
        <fullName evidence="2">C-type lectin domain-containing protein</fullName>
    </recommendedName>
</protein>
<dbReference type="Ensembl" id="ENSSLUT00000058369.1">
    <property type="protein sequence ID" value="ENSSLUP00000056715.1"/>
    <property type="gene ID" value="ENSSLUG00000024474.1"/>
</dbReference>
<reference evidence="3" key="2">
    <citation type="submission" date="2025-09" db="UniProtKB">
        <authorList>
            <consortium name="Ensembl"/>
        </authorList>
    </citation>
    <scope>IDENTIFICATION</scope>
</reference>
<keyword evidence="4" id="KW-1185">Reference proteome</keyword>
<dbReference type="InterPro" id="IPR016186">
    <property type="entry name" value="C-type_lectin-like/link_sf"/>
</dbReference>
<feature type="domain" description="C-type lectin" evidence="2">
    <location>
        <begin position="44"/>
        <end position="156"/>
    </location>
</feature>
<name>A0A8D0ANJ8_SANLU</name>
<sequence>MIPSLGSHFWRIMLTKSSSTRLFIVILNFIFYLPLLVQTFQRRYVYVSRQMNWTLAQKYCREYHIDLATFRNQNDFDEVQSPCHYQGNNLCWIGLQRDQHNQNDWIWTDGEQSSYRQWSSSKNQPDNNLGNENCVVTGSLYWYDIVCAEQHAFLSVFWICACVGRGIDLYLQF</sequence>
<dbReference type="PANTHER" id="PTHR45784">
    <property type="entry name" value="C-TYPE LECTIN DOMAIN FAMILY 20 MEMBER A-RELATED"/>
    <property type="match status" value="1"/>
</dbReference>
<dbReference type="InterPro" id="IPR001304">
    <property type="entry name" value="C-type_lectin-like"/>
</dbReference>
<keyword evidence="1" id="KW-1133">Transmembrane helix</keyword>
<evidence type="ECO:0000259" key="2">
    <source>
        <dbReference type="PROSITE" id="PS50041"/>
    </source>
</evidence>